<dbReference type="InterPro" id="IPR016204">
    <property type="entry name" value="HDH"/>
</dbReference>
<evidence type="ECO:0000256" key="1">
    <source>
        <dbReference type="ARBA" id="ARBA00005056"/>
    </source>
</evidence>
<protein>
    <recommendedName>
        <fullName evidence="5 11">Homoserine dehydrogenase</fullName>
        <ecNumber evidence="4 11">1.1.1.3</ecNumber>
    </recommendedName>
</protein>
<comment type="similarity">
    <text evidence="3 12">Belongs to the homoserine dehydrogenase family.</text>
</comment>
<dbReference type="PROSITE" id="PS01042">
    <property type="entry name" value="HOMOSER_DHGENASE"/>
    <property type="match status" value="1"/>
</dbReference>
<dbReference type="InterPro" id="IPR036291">
    <property type="entry name" value="NAD(P)-bd_dom_sf"/>
</dbReference>
<dbReference type="SUPFAM" id="SSF55021">
    <property type="entry name" value="ACT-like"/>
    <property type="match status" value="1"/>
</dbReference>
<dbReference type="PIRSF" id="PIRSF000098">
    <property type="entry name" value="Homoser_dehydrog"/>
    <property type="match status" value="1"/>
</dbReference>
<keyword evidence="9 11" id="KW-0560">Oxidoreductase</keyword>
<dbReference type="Pfam" id="PF00742">
    <property type="entry name" value="Homoserine_dh"/>
    <property type="match status" value="1"/>
</dbReference>
<dbReference type="PROSITE" id="PS51671">
    <property type="entry name" value="ACT"/>
    <property type="match status" value="1"/>
</dbReference>
<dbReference type="PANTHER" id="PTHR43331:SF1">
    <property type="entry name" value="HOMOSERINE DEHYDROGENASE"/>
    <property type="match status" value="1"/>
</dbReference>
<sequence length="438" mass="46670">MKSQINIGLVGLGTVGTGTAKILLENRDVIARRVGVPLELKRIVDLDVTTDRGLTLPSGVLSSDLPGLLNDPSIDIIIELIGGYDTAKRVMLDAMAQGKHIVTANKALLAVHGEDVFAAAARAGVDVGFEASVGGGIPIIRSLTEGLAANRCVSIVGIMNGTANYILTQMLKENQEFEESLAQAQAAGYAEADPTFDIQGIDSLHKLAIMVSLAYGTPVNVKDVFTEGIQKVTSLDIQYASEFGMVVKLLGIARLHEGAVEARVHPTLIDNHSPLAQVNGVYNAIHVVGDAVGDVMLYGQGAGALPTGSAVVSDVIDIARNIQRQASGRVPPTSFPLDQRTPIRIRPMEELTTRYYLRCMVLDQPGVLSKIAGVLGHHGISIMSVIQQGRQKGQTVPLIIMTHRASERSVQTALQEINQMSSVVSQPTTLIRVEDDGR</sequence>
<evidence type="ECO:0000313" key="15">
    <source>
        <dbReference type="Proteomes" id="UP001250932"/>
    </source>
</evidence>
<keyword evidence="8 11" id="KW-0521">NADP</keyword>
<gene>
    <name evidence="14" type="ORF">PPG34_08035</name>
</gene>
<dbReference type="InterPro" id="IPR019811">
    <property type="entry name" value="HDH_CS"/>
</dbReference>
<evidence type="ECO:0000256" key="10">
    <source>
        <dbReference type="ARBA" id="ARBA00023167"/>
    </source>
</evidence>
<evidence type="ECO:0000256" key="11">
    <source>
        <dbReference type="RuleBase" id="RU000579"/>
    </source>
</evidence>
<comment type="catalytic activity">
    <reaction evidence="11">
        <text>L-homoserine + NADP(+) = L-aspartate 4-semialdehyde + NADPH + H(+)</text>
        <dbReference type="Rhea" id="RHEA:15761"/>
        <dbReference type="ChEBI" id="CHEBI:15378"/>
        <dbReference type="ChEBI" id="CHEBI:57476"/>
        <dbReference type="ChEBI" id="CHEBI:57783"/>
        <dbReference type="ChEBI" id="CHEBI:58349"/>
        <dbReference type="ChEBI" id="CHEBI:537519"/>
        <dbReference type="EC" id="1.1.1.3"/>
    </reaction>
</comment>
<proteinExistence type="inferred from homology"/>
<comment type="caution">
    <text evidence="14">The sequence shown here is derived from an EMBL/GenBank/DDBJ whole genome shotgun (WGS) entry which is preliminary data.</text>
</comment>
<evidence type="ECO:0000256" key="6">
    <source>
        <dbReference type="ARBA" id="ARBA00022605"/>
    </source>
</evidence>
<dbReference type="InterPro" id="IPR005106">
    <property type="entry name" value="Asp/hSer_DH_NAD-bd"/>
</dbReference>
<dbReference type="PANTHER" id="PTHR43331">
    <property type="entry name" value="HOMOSERINE DEHYDROGENASE"/>
    <property type="match status" value="1"/>
</dbReference>
<comment type="pathway">
    <text evidence="2 11">Amino-acid biosynthesis; L-methionine biosynthesis via de novo pathway; L-homoserine from L-aspartate: step 3/3.</text>
</comment>
<reference evidence="14 15" key="1">
    <citation type="journal article" date="2023" name="ISME J.">
        <title>Cultivation and genomic characterization of novel and ubiquitous marine nitrite-oxidizing bacteria from the Nitrospirales.</title>
        <authorList>
            <person name="Mueller A.J."/>
            <person name="Daebeler A."/>
            <person name="Herbold C.W."/>
            <person name="Kirkegaard R.H."/>
            <person name="Daims H."/>
        </authorList>
    </citation>
    <scope>NUCLEOTIDE SEQUENCE [LARGE SCALE GENOMIC DNA]</scope>
    <source>
        <strain evidence="14 15">EB</strain>
    </source>
</reference>
<organism evidence="14 15">
    <name type="scientific">Candidatus Nitronereus thalassa</name>
    <dbReference type="NCBI Taxonomy" id="3020898"/>
    <lineage>
        <taxon>Bacteria</taxon>
        <taxon>Pseudomonadati</taxon>
        <taxon>Nitrospirota</taxon>
        <taxon>Nitrospiria</taxon>
        <taxon>Nitrospirales</taxon>
        <taxon>Nitrospiraceae</taxon>
        <taxon>Candidatus Nitronereus</taxon>
    </lineage>
</organism>
<keyword evidence="10 11" id="KW-0486">Methionine biosynthesis</keyword>
<dbReference type="EC" id="1.1.1.3" evidence="4 11"/>
<evidence type="ECO:0000259" key="13">
    <source>
        <dbReference type="PROSITE" id="PS51671"/>
    </source>
</evidence>
<dbReference type="CDD" id="cd04881">
    <property type="entry name" value="ACT_HSDH-Hom"/>
    <property type="match status" value="1"/>
</dbReference>
<evidence type="ECO:0000256" key="8">
    <source>
        <dbReference type="ARBA" id="ARBA00022857"/>
    </source>
</evidence>
<dbReference type="Proteomes" id="UP001250932">
    <property type="component" value="Unassembled WGS sequence"/>
</dbReference>
<dbReference type="Pfam" id="PF03447">
    <property type="entry name" value="NAD_binding_3"/>
    <property type="match status" value="1"/>
</dbReference>
<dbReference type="InterPro" id="IPR002912">
    <property type="entry name" value="ACT_dom"/>
</dbReference>
<feature type="domain" description="ACT" evidence="13">
    <location>
        <begin position="356"/>
        <end position="432"/>
    </location>
</feature>
<evidence type="ECO:0000256" key="7">
    <source>
        <dbReference type="ARBA" id="ARBA00022697"/>
    </source>
</evidence>
<keyword evidence="6 11" id="KW-0028">Amino-acid biosynthesis</keyword>
<dbReference type="InterPro" id="IPR001342">
    <property type="entry name" value="HDH_cat"/>
</dbReference>
<evidence type="ECO:0000256" key="4">
    <source>
        <dbReference type="ARBA" id="ARBA00013213"/>
    </source>
</evidence>
<evidence type="ECO:0000256" key="3">
    <source>
        <dbReference type="ARBA" id="ARBA00006753"/>
    </source>
</evidence>
<dbReference type="NCBIfam" id="NF004976">
    <property type="entry name" value="PRK06349.1"/>
    <property type="match status" value="1"/>
</dbReference>
<dbReference type="InterPro" id="IPR045865">
    <property type="entry name" value="ACT-like_dom_sf"/>
</dbReference>
<evidence type="ECO:0000256" key="12">
    <source>
        <dbReference type="RuleBase" id="RU004171"/>
    </source>
</evidence>
<dbReference type="SUPFAM" id="SSF55347">
    <property type="entry name" value="Glyceraldehyde-3-phosphate dehydrogenase-like, C-terminal domain"/>
    <property type="match status" value="1"/>
</dbReference>
<evidence type="ECO:0000313" key="14">
    <source>
        <dbReference type="EMBL" id="MDT7042298.1"/>
    </source>
</evidence>
<evidence type="ECO:0000256" key="5">
    <source>
        <dbReference type="ARBA" id="ARBA00013376"/>
    </source>
</evidence>
<dbReference type="SUPFAM" id="SSF51735">
    <property type="entry name" value="NAD(P)-binding Rossmann-fold domains"/>
    <property type="match status" value="1"/>
</dbReference>
<dbReference type="Pfam" id="PF01842">
    <property type="entry name" value="ACT"/>
    <property type="match status" value="1"/>
</dbReference>
<dbReference type="Gene3D" id="3.30.360.10">
    <property type="entry name" value="Dihydrodipicolinate Reductase, domain 2"/>
    <property type="match status" value="1"/>
</dbReference>
<dbReference type="RefSeq" id="WP_313832677.1">
    <property type="nucleotide sequence ID" value="NZ_JAQOUE010000001.1"/>
</dbReference>
<name>A0ABU3K7H3_9BACT</name>
<dbReference type="Gene3D" id="3.30.70.260">
    <property type="match status" value="1"/>
</dbReference>
<dbReference type="EMBL" id="JAQOUE010000001">
    <property type="protein sequence ID" value="MDT7042298.1"/>
    <property type="molecule type" value="Genomic_DNA"/>
</dbReference>
<evidence type="ECO:0000256" key="9">
    <source>
        <dbReference type="ARBA" id="ARBA00023002"/>
    </source>
</evidence>
<accession>A0ABU3K7H3</accession>
<evidence type="ECO:0000256" key="2">
    <source>
        <dbReference type="ARBA" id="ARBA00005062"/>
    </source>
</evidence>
<comment type="pathway">
    <text evidence="1 11">Amino-acid biosynthesis; L-threonine biosynthesis; L-threonine from L-aspartate: step 3/5.</text>
</comment>
<keyword evidence="15" id="KW-1185">Reference proteome</keyword>
<keyword evidence="7 11" id="KW-0791">Threonine biosynthesis</keyword>
<dbReference type="Gene3D" id="3.40.50.720">
    <property type="entry name" value="NAD(P)-binding Rossmann-like Domain"/>
    <property type="match status" value="1"/>
</dbReference>